<dbReference type="AlphaFoldDB" id="A0A558F6E1"/>
<evidence type="ECO:0000256" key="1">
    <source>
        <dbReference type="ARBA" id="ARBA00022679"/>
    </source>
</evidence>
<sequence>MKIAYCIRKNWKVAHGGDVVQMVNTKAEIEKAYNVEIRIIDNIKDLNAFSPDIAHIFNMQTLEESSEYVQEAKLLGAKVVLSTIYWEMSHARFIDNFAKLGFFCNSENYKKIYKLYKNTEVYIASMFGKPKSVTKNYKDKVRSFLQEFDWYLPNSEEEMLIINETFGTNYKNYSVIPNSVDFNKFPYFSNEKRKGFISAARIEPVKNQLQLVDICRTSNWDLTLVGGVTPNNLRYLEAVKKHAIDSDRIKINAQNLDQNELGHLFNTHKVHILASFRESPGLSSLEALGSGMNVVVCDSDYCPTDTYFNGLINKHVFVCDPYSKKSIHKAMKAAYELDTPSANVLLKFNWTNTGYQTFKVYEKLVGNDFLN</sequence>
<gene>
    <name evidence="3" type="ORF">FPV60_10970</name>
</gene>
<dbReference type="GO" id="GO:0009103">
    <property type="term" value="P:lipopolysaccharide biosynthetic process"/>
    <property type="evidence" value="ECO:0007669"/>
    <property type="project" value="TreeGrafter"/>
</dbReference>
<dbReference type="SUPFAM" id="SSF53756">
    <property type="entry name" value="UDP-Glycosyltransferase/glycogen phosphorylase"/>
    <property type="match status" value="1"/>
</dbReference>
<feature type="domain" description="Glycosyl transferase family 1" evidence="2">
    <location>
        <begin position="182"/>
        <end position="338"/>
    </location>
</feature>
<keyword evidence="1 3" id="KW-0808">Transferase</keyword>
<organism evidence="3 4">
    <name type="scientific">Acinetobacter colistiniresistens</name>
    <dbReference type="NCBI Taxonomy" id="280145"/>
    <lineage>
        <taxon>Bacteria</taxon>
        <taxon>Pseudomonadati</taxon>
        <taxon>Pseudomonadota</taxon>
        <taxon>Gammaproteobacteria</taxon>
        <taxon>Moraxellales</taxon>
        <taxon>Moraxellaceae</taxon>
        <taxon>Acinetobacter</taxon>
    </lineage>
</organism>
<accession>A0A558F6E1</accession>
<dbReference type="InterPro" id="IPR001296">
    <property type="entry name" value="Glyco_trans_1"/>
</dbReference>
<evidence type="ECO:0000313" key="3">
    <source>
        <dbReference type="EMBL" id="TVT81182.1"/>
    </source>
</evidence>
<name>A0A558F6E1_9GAMM</name>
<dbReference type="GO" id="GO:0016757">
    <property type="term" value="F:glycosyltransferase activity"/>
    <property type="evidence" value="ECO:0007669"/>
    <property type="project" value="InterPro"/>
</dbReference>
<proteinExistence type="predicted"/>
<dbReference type="EMBL" id="VMTP01000060">
    <property type="protein sequence ID" value="TVT81182.1"/>
    <property type="molecule type" value="Genomic_DNA"/>
</dbReference>
<comment type="caution">
    <text evidence="3">The sequence shown here is derived from an EMBL/GenBank/DDBJ whole genome shotgun (WGS) entry which is preliminary data.</text>
</comment>
<evidence type="ECO:0000259" key="2">
    <source>
        <dbReference type="Pfam" id="PF00534"/>
    </source>
</evidence>
<dbReference type="Proteomes" id="UP000316981">
    <property type="component" value="Unassembled WGS sequence"/>
</dbReference>
<evidence type="ECO:0000313" key="4">
    <source>
        <dbReference type="Proteomes" id="UP000316981"/>
    </source>
</evidence>
<reference evidence="3 4" key="1">
    <citation type="submission" date="2019-07" db="EMBL/GenBank/DDBJ databases">
        <title>Draft Genome Sequence of the first blaOXA-58-Harboring Acinetobacter colistiniresistens clinical isolate from Brazil.</title>
        <authorList>
            <person name="Favaro L.S."/>
            <person name="Paula-Petroli S.B."/>
            <person name="Moura C.F."/>
            <person name="Tognim M.C.B."/>
            <person name="Venancio E.J."/>
            <person name="Yamada-Ogatta S.F."/>
            <person name="Carrara-Marroni F.E."/>
        </authorList>
    </citation>
    <scope>NUCLEOTIDE SEQUENCE [LARGE SCALE GENOMIC DNA]</scope>
    <source>
        <strain evidence="3 4">DL</strain>
    </source>
</reference>
<protein>
    <submittedName>
        <fullName evidence="3">Glycosyltransferase family 4 protein</fullName>
    </submittedName>
</protein>
<dbReference type="Pfam" id="PF00534">
    <property type="entry name" value="Glycos_transf_1"/>
    <property type="match status" value="1"/>
</dbReference>
<dbReference type="Gene3D" id="3.40.50.2000">
    <property type="entry name" value="Glycogen Phosphorylase B"/>
    <property type="match status" value="1"/>
</dbReference>
<dbReference type="RefSeq" id="WP_144583486.1">
    <property type="nucleotide sequence ID" value="NZ_JAYKMA010000185.1"/>
</dbReference>
<dbReference type="PANTHER" id="PTHR46401">
    <property type="entry name" value="GLYCOSYLTRANSFERASE WBBK-RELATED"/>
    <property type="match status" value="1"/>
</dbReference>
<dbReference type="PANTHER" id="PTHR46401:SF2">
    <property type="entry name" value="GLYCOSYLTRANSFERASE WBBK-RELATED"/>
    <property type="match status" value="1"/>
</dbReference>